<dbReference type="AlphaFoldDB" id="A0A0S4IT33"/>
<sequence>MIVDSVEDVYISDCENVTIVVIGAKGAINVSNVRHAKLFLAGAYVMLSDCSHCEVHAFALKGAMIEGCERIIVFPMFASFPGIDGVIQQMAEANGVEGEVSGADNLFLTPRVQVQNNNGVDVHQHPQLLVSLDAPELGECPSALFSQQTAPAGAKLIPVNFSSSLFEGHHLALESGSVLERSSDVVVQISYMIDASILRTAGMLCPGRKPALPTDPSTNLIISHVHTGVIHVADAVAHLTIVGCTGPLDIVVAAAQQVTVSDCTGITVQVACFGFTAAHCQNCHFALHVNTEPKIEQRCENVLFSALNITCLGYEDVLDRASVQQHLNLYDHPVDADTAAIGPSIATSTGISVESLGATLRVSDAASARKLLDRRCFIAPPLPATCVGTAEAPFLGALEDRVEKDQSRPNVYLTLFEALSTVASSRLDEITDESLLVGDRRHSISHSDEGREDDDRPQRSSARLGQRSRKHDHYDSSSDDEEDNDEEVNESGHSSNTTSPRKVASQAQQSPAQSDSDSSPVKGAAKSVVPPQHKAPAQPAFVGSMSAANRDDSSSSSSSDADDDSEKHQSPNRYKKKIGL</sequence>
<dbReference type="OrthoDB" id="266740at2759"/>
<keyword evidence="5" id="KW-1185">Reference proteome</keyword>
<evidence type="ECO:0000313" key="5">
    <source>
        <dbReference type="Proteomes" id="UP000051952"/>
    </source>
</evidence>
<dbReference type="InterPro" id="IPR017901">
    <property type="entry name" value="C-CAP_CF_C-like"/>
</dbReference>
<feature type="domain" description="C-CAP/cofactor C-like" evidence="3">
    <location>
        <begin position="1"/>
        <end position="96"/>
    </location>
</feature>
<evidence type="ECO:0000313" key="4">
    <source>
        <dbReference type="EMBL" id="CUF74130.1"/>
    </source>
</evidence>
<dbReference type="PANTHER" id="PTHR15440:SF0">
    <property type="entry name" value="PROTEIN XRP2"/>
    <property type="match status" value="1"/>
</dbReference>
<dbReference type="InterPro" id="IPR016098">
    <property type="entry name" value="CAP/MinC_C"/>
</dbReference>
<gene>
    <name evidence="4" type="ORF">BSAL_65335</name>
</gene>
<dbReference type="GO" id="GO:0005929">
    <property type="term" value="C:cilium"/>
    <property type="evidence" value="ECO:0007669"/>
    <property type="project" value="TreeGrafter"/>
</dbReference>
<evidence type="ECO:0000259" key="3">
    <source>
        <dbReference type="PROSITE" id="PS51329"/>
    </source>
</evidence>
<proteinExistence type="inferred from homology"/>
<dbReference type="InterPro" id="IPR012945">
    <property type="entry name" value="Tubulin-bd_cofactor_C_dom"/>
</dbReference>
<dbReference type="GO" id="GO:0006892">
    <property type="term" value="P:post-Golgi vesicle-mediated transport"/>
    <property type="evidence" value="ECO:0007669"/>
    <property type="project" value="TreeGrafter"/>
</dbReference>
<dbReference type="EMBL" id="CYKH01000397">
    <property type="protein sequence ID" value="CUF74130.1"/>
    <property type="molecule type" value="Genomic_DNA"/>
</dbReference>
<dbReference type="InterPro" id="IPR039093">
    <property type="entry name" value="XRP2"/>
</dbReference>
<dbReference type="GO" id="GO:1990075">
    <property type="term" value="C:periciliary membrane compartment"/>
    <property type="evidence" value="ECO:0007669"/>
    <property type="project" value="TreeGrafter"/>
</dbReference>
<dbReference type="Pfam" id="PF07986">
    <property type="entry name" value="TBCC"/>
    <property type="match status" value="2"/>
</dbReference>
<dbReference type="PROSITE" id="PS51329">
    <property type="entry name" value="C_CAP_COFACTOR_C"/>
    <property type="match status" value="2"/>
</dbReference>
<dbReference type="PANTHER" id="PTHR15440">
    <property type="entry name" value="XRP2 PROTEIN"/>
    <property type="match status" value="1"/>
</dbReference>
<dbReference type="VEuPathDB" id="TriTrypDB:BSAL_65335"/>
<feature type="domain" description="C-CAP/cofactor C-like" evidence="3">
    <location>
        <begin position="172"/>
        <end position="334"/>
    </location>
</feature>
<comment type="similarity">
    <text evidence="1">Belongs to the TBCC family.</text>
</comment>
<name>A0A0S4IT33_BODSA</name>
<dbReference type="Proteomes" id="UP000051952">
    <property type="component" value="Unassembled WGS sequence"/>
</dbReference>
<feature type="region of interest" description="Disordered" evidence="2">
    <location>
        <begin position="441"/>
        <end position="580"/>
    </location>
</feature>
<accession>A0A0S4IT33</accession>
<dbReference type="Gene3D" id="2.160.20.70">
    <property type="match status" value="2"/>
</dbReference>
<evidence type="ECO:0000256" key="1">
    <source>
        <dbReference type="ARBA" id="ARBA00008848"/>
    </source>
</evidence>
<evidence type="ECO:0000256" key="2">
    <source>
        <dbReference type="SAM" id="MobiDB-lite"/>
    </source>
</evidence>
<feature type="compositionally biased region" description="Low complexity" evidence="2">
    <location>
        <begin position="504"/>
        <end position="520"/>
    </location>
</feature>
<reference evidence="5" key="1">
    <citation type="submission" date="2015-09" db="EMBL/GenBank/DDBJ databases">
        <authorList>
            <consortium name="Pathogen Informatics"/>
        </authorList>
    </citation>
    <scope>NUCLEOTIDE SEQUENCE [LARGE SCALE GENOMIC DNA]</scope>
    <source>
        <strain evidence="5">Lake Konstanz</strain>
    </source>
</reference>
<feature type="compositionally biased region" description="Acidic residues" evidence="2">
    <location>
        <begin position="477"/>
        <end position="489"/>
    </location>
</feature>
<feature type="compositionally biased region" description="Basic and acidic residues" evidence="2">
    <location>
        <begin position="441"/>
        <end position="458"/>
    </location>
</feature>
<feature type="compositionally biased region" description="Low complexity" evidence="2">
    <location>
        <begin position="544"/>
        <end position="559"/>
    </location>
</feature>
<organism evidence="4 5">
    <name type="scientific">Bodo saltans</name>
    <name type="common">Flagellated protozoan</name>
    <dbReference type="NCBI Taxonomy" id="75058"/>
    <lineage>
        <taxon>Eukaryota</taxon>
        <taxon>Discoba</taxon>
        <taxon>Euglenozoa</taxon>
        <taxon>Kinetoplastea</taxon>
        <taxon>Metakinetoplastina</taxon>
        <taxon>Eubodonida</taxon>
        <taxon>Bodonidae</taxon>
        <taxon>Bodo</taxon>
    </lineage>
</organism>
<dbReference type="GO" id="GO:0005096">
    <property type="term" value="F:GTPase activator activity"/>
    <property type="evidence" value="ECO:0007669"/>
    <property type="project" value="InterPro"/>
</dbReference>
<protein>
    <recommendedName>
        <fullName evidence="3">C-CAP/cofactor C-like domain-containing protein</fullName>
    </recommendedName>
</protein>